<feature type="transmembrane region" description="Helical" evidence="4">
    <location>
        <begin position="26"/>
        <end position="48"/>
    </location>
</feature>
<dbReference type="PATRIC" id="fig|1038922.3.peg.4639"/>
<dbReference type="CDD" id="cd17324">
    <property type="entry name" value="MFS_NepI_like"/>
    <property type="match status" value="1"/>
</dbReference>
<sequence length="413" mass="42795">MISETQSAEAVAHSSPIHAPRLSRSLTLLFSVTCALAVANVYFVQPLLDAIAESLQVSPGLAGVVVTATQVGYAVGLVFIVALGDLLDRKRLMLCQALLSAVALVVAGCAGKWPMLLGAMVLVGMMAVLVQVVVAYTATLASPQQRGQAVGTVTSGVVLGILLARLVSGVIADLAGWRAVFFVSAGLMLTLTVVLAIAVPATHTPRPGVSYPTLIGSLFKLFITERTLRVRGVLALLIFAAFSVLWTAMVLPLSAPPLSLSHTEVGLFGLAGVAGALAASKAGRWADRGFGQRTTGVALALLTLSWLATAFAQFSLLALIVGVIALDFAVQAVHVTNQSLIFAARPDAQNRLVGAYMCFYSVGSALGAAAATQVYAQWGWVAVCLLGASISASALVYWAWTELIAVRGSGSHL</sequence>
<feature type="transmembrane region" description="Helical" evidence="4">
    <location>
        <begin position="265"/>
        <end position="283"/>
    </location>
</feature>
<dbReference type="InterPro" id="IPR011701">
    <property type="entry name" value="MFS"/>
</dbReference>
<dbReference type="AlphaFoldDB" id="J2F5M5"/>
<dbReference type="EMBL" id="AGBM01000001">
    <property type="protein sequence ID" value="EJL04353.1"/>
    <property type="molecule type" value="Genomic_DNA"/>
</dbReference>
<dbReference type="Proteomes" id="UP000007289">
    <property type="component" value="Chromosome"/>
</dbReference>
<comment type="caution">
    <text evidence="6">The sequence shown here is derived from an EMBL/GenBank/DDBJ whole genome shotgun (WGS) entry which is preliminary data.</text>
</comment>
<dbReference type="PROSITE" id="PS50850">
    <property type="entry name" value="MFS"/>
    <property type="match status" value="1"/>
</dbReference>
<proteinExistence type="predicted"/>
<evidence type="ECO:0000259" key="5">
    <source>
        <dbReference type="PROSITE" id="PS50850"/>
    </source>
</evidence>
<dbReference type="GO" id="GO:0022857">
    <property type="term" value="F:transmembrane transporter activity"/>
    <property type="evidence" value="ECO:0007669"/>
    <property type="project" value="InterPro"/>
</dbReference>
<accession>J2F5M5</accession>
<feature type="transmembrane region" description="Helical" evidence="4">
    <location>
        <begin position="233"/>
        <end position="253"/>
    </location>
</feature>
<keyword evidence="2 4" id="KW-1133">Transmembrane helix</keyword>
<feature type="transmembrane region" description="Helical" evidence="4">
    <location>
        <begin position="60"/>
        <end position="82"/>
    </location>
</feature>
<dbReference type="Pfam" id="PF07690">
    <property type="entry name" value="MFS_1"/>
    <property type="match status" value="1"/>
</dbReference>
<feature type="transmembrane region" description="Helical" evidence="4">
    <location>
        <begin position="119"/>
        <end position="138"/>
    </location>
</feature>
<dbReference type="RefSeq" id="WP_003178141.1">
    <property type="nucleotide sequence ID" value="NZ_CM001558.1"/>
</dbReference>
<dbReference type="Gene3D" id="1.20.1250.20">
    <property type="entry name" value="MFS general substrate transporter like domains"/>
    <property type="match status" value="1"/>
</dbReference>
<dbReference type="HOGENOM" id="CLU_001265_23_0_6"/>
<gene>
    <name evidence="6" type="ORF">PflQ2_0887</name>
</gene>
<dbReference type="PANTHER" id="PTHR42910">
    <property type="entry name" value="TRANSPORTER SCO4007-RELATED"/>
    <property type="match status" value="1"/>
</dbReference>
<feature type="transmembrane region" description="Helical" evidence="4">
    <location>
        <begin position="314"/>
        <end position="333"/>
    </location>
</feature>
<evidence type="ECO:0000313" key="6">
    <source>
        <dbReference type="EMBL" id="EJL04353.1"/>
    </source>
</evidence>
<protein>
    <submittedName>
        <fullName evidence="6">Transporter, major facilitator family</fullName>
    </submittedName>
</protein>
<evidence type="ECO:0000256" key="1">
    <source>
        <dbReference type="ARBA" id="ARBA00022692"/>
    </source>
</evidence>
<feature type="transmembrane region" description="Helical" evidence="4">
    <location>
        <begin position="353"/>
        <end position="372"/>
    </location>
</feature>
<keyword evidence="3 4" id="KW-0472">Membrane</keyword>
<organism evidence="6">
    <name type="scientific">Pseudomonas fluorescens (strain Q2-87)</name>
    <dbReference type="NCBI Taxonomy" id="1038922"/>
    <lineage>
        <taxon>Bacteria</taxon>
        <taxon>Pseudomonadati</taxon>
        <taxon>Pseudomonadota</taxon>
        <taxon>Gammaproteobacteria</taxon>
        <taxon>Pseudomonadales</taxon>
        <taxon>Pseudomonadaceae</taxon>
        <taxon>Pseudomonas</taxon>
    </lineage>
</organism>
<evidence type="ECO:0000256" key="2">
    <source>
        <dbReference type="ARBA" id="ARBA00022989"/>
    </source>
</evidence>
<evidence type="ECO:0000256" key="3">
    <source>
        <dbReference type="ARBA" id="ARBA00023136"/>
    </source>
</evidence>
<feature type="transmembrane region" description="Helical" evidence="4">
    <location>
        <begin position="177"/>
        <end position="199"/>
    </location>
</feature>
<dbReference type="eggNOG" id="COG2814">
    <property type="taxonomic scope" value="Bacteria"/>
</dbReference>
<keyword evidence="1 4" id="KW-0812">Transmembrane</keyword>
<feature type="transmembrane region" description="Helical" evidence="4">
    <location>
        <begin position="94"/>
        <end position="113"/>
    </location>
</feature>
<feature type="transmembrane region" description="Helical" evidence="4">
    <location>
        <begin position="150"/>
        <end position="171"/>
    </location>
</feature>
<feature type="transmembrane region" description="Helical" evidence="4">
    <location>
        <begin position="378"/>
        <end position="400"/>
    </location>
</feature>
<reference evidence="6" key="1">
    <citation type="journal article" date="2012" name="PLoS Genet.">
        <title>Comparative Genomics of Plant-Associated Pseudomonas spp.: Insights into Diversity and Inheritance of Traits Involved in Multitrophic Interactions.</title>
        <authorList>
            <person name="Loper J.E."/>
            <person name="Hassan K.A."/>
            <person name="Mavrodi D.V."/>
            <person name="Davis E.W.II."/>
            <person name="Lim C.K."/>
            <person name="Shaffer B.T."/>
            <person name="Elbourne L.D."/>
            <person name="Stockwell V.O."/>
            <person name="Hartney S.L."/>
            <person name="Breakwell K."/>
            <person name="Henkels M.D."/>
            <person name="Tetu S.G."/>
            <person name="Rangel L.I."/>
            <person name="Kidarsa T.A."/>
            <person name="Wilson N.L."/>
            <person name="van de Mortel J.E."/>
            <person name="Song C."/>
            <person name="Blumhagen R."/>
            <person name="Radune D."/>
            <person name="Hostetler J.B."/>
            <person name="Brinkac L.M."/>
            <person name="Durkin A.S."/>
            <person name="Kluepfel D.A."/>
            <person name="Wechter W.P."/>
            <person name="Anderson A.J."/>
            <person name="Kim Y.C."/>
            <person name="Pierson L.S.III."/>
            <person name="Pierson E.A."/>
            <person name="Lindow S.E."/>
            <person name="Kobayashi D.Y."/>
            <person name="Raaijmakers J.M."/>
            <person name="Weller D.M."/>
            <person name="Thomashow L.S."/>
            <person name="Allen A.E."/>
            <person name="Paulsen I.T."/>
        </authorList>
    </citation>
    <scope>NUCLEOTIDE SEQUENCE [LARGE SCALE GENOMIC DNA]</scope>
    <source>
        <strain evidence="6">Q2-87</strain>
    </source>
</reference>
<dbReference type="InterPro" id="IPR020846">
    <property type="entry name" value="MFS_dom"/>
</dbReference>
<feature type="domain" description="Major facilitator superfamily (MFS) profile" evidence="5">
    <location>
        <begin position="26"/>
        <end position="405"/>
    </location>
</feature>
<dbReference type="PANTHER" id="PTHR42910:SF1">
    <property type="entry name" value="MAJOR FACILITATOR SUPERFAMILY (MFS) PROFILE DOMAIN-CONTAINING PROTEIN"/>
    <property type="match status" value="1"/>
</dbReference>
<dbReference type="SUPFAM" id="SSF103473">
    <property type="entry name" value="MFS general substrate transporter"/>
    <property type="match status" value="1"/>
</dbReference>
<name>J2F5M5_PSEFQ</name>
<dbReference type="InterPro" id="IPR036259">
    <property type="entry name" value="MFS_trans_sf"/>
</dbReference>
<evidence type="ECO:0000256" key="4">
    <source>
        <dbReference type="SAM" id="Phobius"/>
    </source>
</evidence>